<accession>A0A163LVN1</accession>
<keyword evidence="2" id="KW-0472">Membrane</keyword>
<keyword evidence="2" id="KW-1133">Transmembrane helix</keyword>
<feature type="compositionally biased region" description="Polar residues" evidence="1">
    <location>
        <begin position="218"/>
        <end position="253"/>
    </location>
</feature>
<organism evidence="3">
    <name type="scientific">Absidia glauca</name>
    <name type="common">Pin mould</name>
    <dbReference type="NCBI Taxonomy" id="4829"/>
    <lineage>
        <taxon>Eukaryota</taxon>
        <taxon>Fungi</taxon>
        <taxon>Fungi incertae sedis</taxon>
        <taxon>Mucoromycota</taxon>
        <taxon>Mucoromycotina</taxon>
        <taxon>Mucoromycetes</taxon>
        <taxon>Mucorales</taxon>
        <taxon>Cunninghamellaceae</taxon>
        <taxon>Absidia</taxon>
    </lineage>
</organism>
<dbReference type="OrthoDB" id="10684609at2759"/>
<proteinExistence type="predicted"/>
<evidence type="ECO:0000256" key="2">
    <source>
        <dbReference type="SAM" id="Phobius"/>
    </source>
</evidence>
<name>A0A163LVN1_ABSGL</name>
<protein>
    <submittedName>
        <fullName evidence="3">Uncharacterized protein</fullName>
    </submittedName>
</protein>
<dbReference type="InParanoid" id="A0A163LVN1"/>
<feature type="compositionally biased region" description="Low complexity" evidence="1">
    <location>
        <begin position="314"/>
        <end position="325"/>
    </location>
</feature>
<reference evidence="3" key="1">
    <citation type="submission" date="2016-04" db="EMBL/GenBank/DDBJ databases">
        <authorList>
            <person name="Evans L.H."/>
            <person name="Alamgir A."/>
            <person name="Owens N."/>
            <person name="Weber N.D."/>
            <person name="Virtaneva K."/>
            <person name="Barbian K."/>
            <person name="Babar A."/>
            <person name="Rosenke K."/>
        </authorList>
    </citation>
    <scope>NUCLEOTIDE SEQUENCE [LARGE SCALE GENOMIC DNA]</scope>
    <source>
        <strain evidence="3">CBS 101.48</strain>
    </source>
</reference>
<feature type="compositionally biased region" description="Low complexity" evidence="1">
    <location>
        <begin position="356"/>
        <end position="389"/>
    </location>
</feature>
<evidence type="ECO:0000256" key="1">
    <source>
        <dbReference type="SAM" id="MobiDB-lite"/>
    </source>
</evidence>
<sequence length="482" mass="52475">MVSFISIFCHVYLLTSLLEPTATLDVTYCLYLQLQNHYKNARTRMNTSKAAKLILSIMALSVQAFVLLGVLLMISLVELQQQLTQTQQHIKIAPSSSIVKEQTKNKDAPSSPLLLPTPPCEKEVPIPTKMMINGGDPPISDQDDAVVRPAKETKAMAAPNEPAPPLLPATPPDEAISKQQQTTTNDKDNVVNCSEQPVIENAAIELDRQGPLPDIQKPLSNTTMQRKSESNKNSNSTILESSSQPALTKNIPSFPSPKEIHEEMMVTTTTPSDMPVHSPNDSSLDLPPAKKPSKDDSTEAPAPTTKKQKREDIPSISSPTSLDSSPRPPSTTPNTEPSNDETTKATEQATVEEQEQNNVSPASLPLLSPSASLSSSLSTLNHATNNSTSPQEPSTTGSDGHVSRFHRSFIKKQQQQQQQKQPEELDPSSPFPISSHSSKTHVSNVSTTPKPLASSLSMKLNKLKQPGRRISQMFKKKKQPSS</sequence>
<feature type="compositionally biased region" description="Low complexity" evidence="1">
    <location>
        <begin position="427"/>
        <end position="437"/>
    </location>
</feature>
<gene>
    <name evidence="3" type="primary">ABSGL_02576.1 scaffold 3452</name>
</gene>
<evidence type="ECO:0000313" key="4">
    <source>
        <dbReference type="Proteomes" id="UP000078561"/>
    </source>
</evidence>
<keyword evidence="2" id="KW-0812">Transmembrane</keyword>
<feature type="compositionally biased region" description="Low complexity" evidence="1">
    <location>
        <begin position="411"/>
        <end position="420"/>
    </location>
</feature>
<dbReference type="STRING" id="4829.A0A163LVN1"/>
<dbReference type="EMBL" id="LT551507">
    <property type="protein sequence ID" value="SAL97118.1"/>
    <property type="molecule type" value="Genomic_DNA"/>
</dbReference>
<feature type="transmembrane region" description="Helical" evidence="2">
    <location>
        <begin position="53"/>
        <end position="77"/>
    </location>
</feature>
<feature type="region of interest" description="Disordered" evidence="1">
    <location>
        <begin position="203"/>
        <end position="482"/>
    </location>
</feature>
<feature type="compositionally biased region" description="Polar residues" evidence="1">
    <location>
        <begin position="440"/>
        <end position="458"/>
    </location>
</feature>
<keyword evidence="4" id="KW-1185">Reference proteome</keyword>
<dbReference type="Proteomes" id="UP000078561">
    <property type="component" value="Unassembled WGS sequence"/>
</dbReference>
<dbReference type="AlphaFoldDB" id="A0A163LVN1"/>
<feature type="compositionally biased region" description="Pro residues" evidence="1">
    <location>
        <begin position="161"/>
        <end position="171"/>
    </location>
</feature>
<evidence type="ECO:0000313" key="3">
    <source>
        <dbReference type="EMBL" id="SAL97118.1"/>
    </source>
</evidence>
<feature type="transmembrane region" description="Helical" evidence="2">
    <location>
        <begin position="12"/>
        <end position="32"/>
    </location>
</feature>
<feature type="region of interest" description="Disordered" evidence="1">
    <location>
        <begin position="151"/>
        <end position="189"/>
    </location>
</feature>
<feature type="region of interest" description="Disordered" evidence="1">
    <location>
        <begin position="98"/>
        <end position="120"/>
    </location>
</feature>